<name>A0A7W8D7M6_9GAMM</name>
<dbReference type="RefSeq" id="WP_183961953.1">
    <property type="nucleotide sequence ID" value="NZ_JACHHP010000006.1"/>
</dbReference>
<evidence type="ECO:0000313" key="3">
    <source>
        <dbReference type="Proteomes" id="UP000521199"/>
    </source>
</evidence>
<accession>A0A7W8D7M6</accession>
<sequence>MLERIDHSGILELKLARPPVNALNPELLSALRDAIVAAPGDGARALVISGGPGVFSAGLDVPRLLTLDREGLEDAWRAFFGVCEALARSPLLSVAAIGGHSPAGGAVMSLYCDYRVMARGPFKIGLNEVQVGLFVPDCIQYALRRLVGTYRAERLMVAGAMIESEQALAIGMVDELTDQEHVTVRALAWLQDMLRLPPHALHNTRSIARQDLVDVISDPARMDIPRFLQEWHREETQGVLHALVARLKAKG</sequence>
<dbReference type="PANTHER" id="PTHR11941:SF54">
    <property type="entry name" value="ENOYL-COA HYDRATASE, MITOCHONDRIAL"/>
    <property type="match status" value="1"/>
</dbReference>
<dbReference type="GO" id="GO:0006635">
    <property type="term" value="P:fatty acid beta-oxidation"/>
    <property type="evidence" value="ECO:0007669"/>
    <property type="project" value="TreeGrafter"/>
</dbReference>
<dbReference type="InterPro" id="IPR001753">
    <property type="entry name" value="Enoyl-CoA_hydra/iso"/>
</dbReference>
<comment type="similarity">
    <text evidence="1">Belongs to the enoyl-CoA hydratase/isomerase family.</text>
</comment>
<dbReference type="Pfam" id="PF00378">
    <property type="entry name" value="ECH_1"/>
    <property type="match status" value="1"/>
</dbReference>
<gene>
    <name evidence="2" type="ORF">HNQ52_002982</name>
</gene>
<protein>
    <submittedName>
        <fullName evidence="2">Enoyl-CoA hydratase/carnithine racemase</fullName>
    </submittedName>
</protein>
<comment type="caution">
    <text evidence="2">The sequence shown here is derived from an EMBL/GenBank/DDBJ whole genome shotgun (WGS) entry which is preliminary data.</text>
</comment>
<dbReference type="SUPFAM" id="SSF52096">
    <property type="entry name" value="ClpP/crotonase"/>
    <property type="match status" value="1"/>
</dbReference>
<dbReference type="PANTHER" id="PTHR11941">
    <property type="entry name" value="ENOYL-COA HYDRATASE-RELATED"/>
    <property type="match status" value="1"/>
</dbReference>
<evidence type="ECO:0000313" key="2">
    <source>
        <dbReference type="EMBL" id="MBB5209413.1"/>
    </source>
</evidence>
<evidence type="ECO:0000256" key="1">
    <source>
        <dbReference type="ARBA" id="ARBA00005254"/>
    </source>
</evidence>
<dbReference type="GO" id="GO:0003824">
    <property type="term" value="F:catalytic activity"/>
    <property type="evidence" value="ECO:0007669"/>
    <property type="project" value="UniProtKB-ARBA"/>
</dbReference>
<dbReference type="Gene3D" id="3.90.226.10">
    <property type="entry name" value="2-enoyl-CoA Hydratase, Chain A, domain 1"/>
    <property type="match status" value="1"/>
</dbReference>
<organism evidence="2 3">
    <name type="scientific">Chiayiivirga flava</name>
    <dbReference type="NCBI Taxonomy" id="659595"/>
    <lineage>
        <taxon>Bacteria</taxon>
        <taxon>Pseudomonadati</taxon>
        <taxon>Pseudomonadota</taxon>
        <taxon>Gammaproteobacteria</taxon>
        <taxon>Lysobacterales</taxon>
        <taxon>Lysobacteraceae</taxon>
        <taxon>Chiayiivirga</taxon>
    </lineage>
</organism>
<keyword evidence="3" id="KW-1185">Reference proteome</keyword>
<dbReference type="InterPro" id="IPR029045">
    <property type="entry name" value="ClpP/crotonase-like_dom_sf"/>
</dbReference>
<proteinExistence type="inferred from homology"/>
<reference evidence="2 3" key="1">
    <citation type="submission" date="2020-08" db="EMBL/GenBank/DDBJ databases">
        <title>Genomic Encyclopedia of Type Strains, Phase IV (KMG-IV): sequencing the most valuable type-strain genomes for metagenomic binning, comparative biology and taxonomic classification.</title>
        <authorList>
            <person name="Goeker M."/>
        </authorList>
    </citation>
    <scope>NUCLEOTIDE SEQUENCE [LARGE SCALE GENOMIC DNA]</scope>
    <source>
        <strain evidence="2 3">DSM 24163</strain>
    </source>
</reference>
<dbReference type="CDD" id="cd06558">
    <property type="entry name" value="crotonase-like"/>
    <property type="match status" value="1"/>
</dbReference>
<dbReference type="Proteomes" id="UP000521199">
    <property type="component" value="Unassembled WGS sequence"/>
</dbReference>
<dbReference type="EMBL" id="JACHHP010000006">
    <property type="protein sequence ID" value="MBB5209413.1"/>
    <property type="molecule type" value="Genomic_DNA"/>
</dbReference>
<dbReference type="AlphaFoldDB" id="A0A7W8D7M6"/>